<feature type="coiled-coil region" evidence="4">
    <location>
        <begin position="413"/>
        <end position="451"/>
    </location>
</feature>
<dbReference type="AlphaFoldDB" id="A0A9J6BFX1"/>
<evidence type="ECO:0000256" key="4">
    <source>
        <dbReference type="SAM" id="Coils"/>
    </source>
</evidence>
<name>A0A9J6BFX1_POLVA</name>
<proteinExistence type="inferred from homology"/>
<evidence type="ECO:0000256" key="1">
    <source>
        <dbReference type="ARBA" id="ARBA00009995"/>
    </source>
</evidence>
<dbReference type="CDD" id="cd03784">
    <property type="entry name" value="GT1_Gtf-like"/>
    <property type="match status" value="1"/>
</dbReference>
<keyword evidence="5" id="KW-0472">Membrane</keyword>
<feature type="signal peptide" evidence="6">
    <location>
        <begin position="1"/>
        <end position="16"/>
    </location>
</feature>
<reference evidence="7" key="1">
    <citation type="submission" date="2021-03" db="EMBL/GenBank/DDBJ databases">
        <title>Chromosome level genome of the anhydrobiotic midge Polypedilum vanderplanki.</title>
        <authorList>
            <person name="Yoshida Y."/>
            <person name="Kikawada T."/>
            <person name="Gusev O."/>
        </authorList>
    </citation>
    <scope>NUCLEOTIDE SEQUENCE</scope>
    <source>
        <strain evidence="7">NIAS01</strain>
        <tissue evidence="7">Whole body or cell culture</tissue>
    </source>
</reference>
<evidence type="ECO:0000313" key="7">
    <source>
        <dbReference type="EMBL" id="KAG5668618.1"/>
    </source>
</evidence>
<dbReference type="OrthoDB" id="5835829at2759"/>
<comment type="similarity">
    <text evidence="1">Belongs to the UDP-glycosyltransferase family.</text>
</comment>
<dbReference type="Pfam" id="PF00201">
    <property type="entry name" value="UDPGT"/>
    <property type="match status" value="1"/>
</dbReference>
<dbReference type="PANTHER" id="PTHR48043:SF145">
    <property type="entry name" value="FI06409P-RELATED"/>
    <property type="match status" value="1"/>
</dbReference>
<dbReference type="PANTHER" id="PTHR48043">
    <property type="entry name" value="EG:EG0003.4 PROTEIN-RELATED"/>
    <property type="match status" value="1"/>
</dbReference>
<keyword evidence="5" id="KW-1133">Transmembrane helix</keyword>
<dbReference type="SUPFAM" id="SSF53756">
    <property type="entry name" value="UDP-Glycosyltransferase/glycogen phosphorylase"/>
    <property type="match status" value="1"/>
</dbReference>
<keyword evidence="6" id="KW-0732">Signal</keyword>
<feature type="chain" id="PRO_5039943824" description="Glucuronosyltransferase" evidence="6">
    <location>
        <begin position="17"/>
        <end position="504"/>
    </location>
</feature>
<feature type="transmembrane region" description="Helical" evidence="5">
    <location>
        <begin position="479"/>
        <end position="498"/>
    </location>
</feature>
<keyword evidence="4" id="KW-0175">Coiled coil</keyword>
<gene>
    <name evidence="7" type="ORF">PVAND_016553</name>
</gene>
<evidence type="ECO:0000313" key="8">
    <source>
        <dbReference type="Proteomes" id="UP001107558"/>
    </source>
</evidence>
<evidence type="ECO:0000256" key="2">
    <source>
        <dbReference type="ARBA" id="ARBA00022676"/>
    </source>
</evidence>
<organism evidence="7 8">
    <name type="scientific">Polypedilum vanderplanki</name>
    <name type="common">Sleeping chironomid midge</name>
    <dbReference type="NCBI Taxonomy" id="319348"/>
    <lineage>
        <taxon>Eukaryota</taxon>
        <taxon>Metazoa</taxon>
        <taxon>Ecdysozoa</taxon>
        <taxon>Arthropoda</taxon>
        <taxon>Hexapoda</taxon>
        <taxon>Insecta</taxon>
        <taxon>Pterygota</taxon>
        <taxon>Neoptera</taxon>
        <taxon>Endopterygota</taxon>
        <taxon>Diptera</taxon>
        <taxon>Nematocera</taxon>
        <taxon>Chironomoidea</taxon>
        <taxon>Chironomidae</taxon>
        <taxon>Chironominae</taxon>
        <taxon>Polypedilum</taxon>
        <taxon>Polypedilum</taxon>
    </lineage>
</organism>
<protein>
    <recommendedName>
        <fullName evidence="9">Glucuronosyltransferase</fullName>
    </recommendedName>
</protein>
<keyword evidence="2" id="KW-0328">Glycosyltransferase</keyword>
<evidence type="ECO:0000256" key="6">
    <source>
        <dbReference type="SAM" id="SignalP"/>
    </source>
</evidence>
<evidence type="ECO:0000256" key="5">
    <source>
        <dbReference type="SAM" id="Phobius"/>
    </source>
</evidence>
<dbReference type="Gene3D" id="3.40.50.2000">
    <property type="entry name" value="Glycogen Phosphorylase B"/>
    <property type="match status" value="1"/>
</dbReference>
<dbReference type="InterPro" id="IPR002213">
    <property type="entry name" value="UDP_glucos_trans"/>
</dbReference>
<keyword evidence="3" id="KW-0808">Transferase</keyword>
<dbReference type="GO" id="GO:0008194">
    <property type="term" value="F:UDP-glycosyltransferase activity"/>
    <property type="evidence" value="ECO:0007669"/>
    <property type="project" value="InterPro"/>
</dbReference>
<keyword evidence="5" id="KW-0812">Transmembrane</keyword>
<dbReference type="Proteomes" id="UP001107558">
    <property type="component" value="Chromosome 4"/>
</dbReference>
<comment type="caution">
    <text evidence="7">The sequence shown here is derived from an EMBL/GenBank/DDBJ whole genome shotgun (WGS) entry which is preliminary data.</text>
</comment>
<sequence>MLSLIILILQFNYITTSNILVIFDNPYYSHELILKSTILKLAQNGHNVTVFSTFLNFSEDPNITRYAFENPGAAIHKKLLKGENLNPLLLLKLLIEEAYKVFKNNINQKDLKKIFKERLKFDLVMIESSSTPMMSIAHYLDCPLIYIFASFTPPILYEMSSGNKFEPAVHRLFDVLNGKDGKLTFFERLWSFIEQIFAGKAILVFKDMLYKKYFMEEIHGLEDYSYSKDIMPKIKLSISASKIMSYFGRIYPVLPQKILQIHSTHLKISQEMTKIDENLEKFLKNSTKDIILISFGSIVQLDQLTVNLTSILLSTIQEFSNDFNFIWKIGKKDKILSTENLFVSSWLPIIEILKNPKVKLFINHGGTRSIEEAIDCKVPMISIPIFLDHFINSEFIEIGKIAKMLKLNSLENHKILVNAIEEMKENYEIYKKNIENLNEIVNDEFESSEDEILEEIENILKFKNSTKYVGYEFPLYQRFHYDVFVFIILIFYSTYKIVKIYLKY</sequence>
<accession>A0A9J6BFX1</accession>
<evidence type="ECO:0008006" key="9">
    <source>
        <dbReference type="Google" id="ProtNLM"/>
    </source>
</evidence>
<dbReference type="EMBL" id="JADBJN010000004">
    <property type="protein sequence ID" value="KAG5668618.1"/>
    <property type="molecule type" value="Genomic_DNA"/>
</dbReference>
<dbReference type="InterPro" id="IPR050271">
    <property type="entry name" value="UDP-glycosyltransferase"/>
</dbReference>
<keyword evidence="8" id="KW-1185">Reference proteome</keyword>
<evidence type="ECO:0000256" key="3">
    <source>
        <dbReference type="ARBA" id="ARBA00022679"/>
    </source>
</evidence>